<proteinExistence type="predicted"/>
<organism evidence="2 3">
    <name type="scientific">Nelumbo nucifera</name>
    <name type="common">Sacred lotus</name>
    <dbReference type="NCBI Taxonomy" id="4432"/>
    <lineage>
        <taxon>Eukaryota</taxon>
        <taxon>Viridiplantae</taxon>
        <taxon>Streptophyta</taxon>
        <taxon>Embryophyta</taxon>
        <taxon>Tracheophyta</taxon>
        <taxon>Spermatophyta</taxon>
        <taxon>Magnoliopsida</taxon>
        <taxon>Proteales</taxon>
        <taxon>Nelumbonaceae</taxon>
        <taxon>Nelumbo</taxon>
    </lineage>
</organism>
<evidence type="ECO:0000256" key="1">
    <source>
        <dbReference type="SAM" id="Phobius"/>
    </source>
</evidence>
<accession>A0A822XXI7</accession>
<keyword evidence="1" id="KW-0472">Membrane</keyword>
<reference evidence="2 3" key="1">
    <citation type="journal article" date="2020" name="Mol. Biol. Evol.">
        <title>Distinct Expression and Methylation Patterns for Genes with Different Fates following a Single Whole-Genome Duplication in Flowering Plants.</title>
        <authorList>
            <person name="Shi T."/>
            <person name="Rahmani R.S."/>
            <person name="Gugger P.F."/>
            <person name="Wang M."/>
            <person name="Li H."/>
            <person name="Zhang Y."/>
            <person name="Li Z."/>
            <person name="Wang Q."/>
            <person name="Van de Peer Y."/>
            <person name="Marchal K."/>
            <person name="Chen J."/>
        </authorList>
    </citation>
    <scope>NUCLEOTIDE SEQUENCE [LARGE SCALE GENOMIC DNA]</scope>
    <source>
        <tissue evidence="2">Leaf</tissue>
    </source>
</reference>
<keyword evidence="3" id="KW-1185">Reference proteome</keyword>
<keyword evidence="1" id="KW-0812">Transmembrane</keyword>
<evidence type="ECO:0000313" key="3">
    <source>
        <dbReference type="Proteomes" id="UP000607653"/>
    </source>
</evidence>
<dbReference type="Proteomes" id="UP000607653">
    <property type="component" value="Unassembled WGS sequence"/>
</dbReference>
<comment type="caution">
    <text evidence="2">The sequence shown here is derived from an EMBL/GenBank/DDBJ whole genome shotgun (WGS) entry which is preliminary data.</text>
</comment>
<keyword evidence="1" id="KW-1133">Transmembrane helix</keyword>
<sequence>MHQLEQEEQYSALWYVIRFIFTVFGNFANISSLLPSLPLSPSLWFIMIYFSCSFLLLALLFCLFLSMSPWSGGSEKKQV</sequence>
<name>A0A822XXI7_NELNU</name>
<dbReference type="AlphaFoldDB" id="A0A822XXI7"/>
<gene>
    <name evidence="2" type="ORF">HUJ06_027812</name>
</gene>
<feature type="transmembrane region" description="Helical" evidence="1">
    <location>
        <begin position="43"/>
        <end position="67"/>
    </location>
</feature>
<dbReference type="EMBL" id="DUZY01000002">
    <property type="protein sequence ID" value="DAD26344.1"/>
    <property type="molecule type" value="Genomic_DNA"/>
</dbReference>
<evidence type="ECO:0000313" key="2">
    <source>
        <dbReference type="EMBL" id="DAD26344.1"/>
    </source>
</evidence>
<feature type="transmembrane region" description="Helical" evidence="1">
    <location>
        <begin position="12"/>
        <end position="31"/>
    </location>
</feature>
<protein>
    <submittedName>
        <fullName evidence="2">Uncharacterized protein</fullName>
    </submittedName>
</protein>